<dbReference type="Pfam" id="PF00364">
    <property type="entry name" value="Biotin_lipoyl"/>
    <property type="match status" value="1"/>
</dbReference>
<name>A0A2T2WKV8_9FIRM</name>
<keyword evidence="3 6" id="KW-0808">Transferase</keyword>
<dbReference type="Pfam" id="PF00198">
    <property type="entry name" value="2-oxoacid_dh"/>
    <property type="match status" value="1"/>
</dbReference>
<dbReference type="FunFam" id="3.30.559.10:FF:000007">
    <property type="entry name" value="Dihydrolipoamide acetyltransferase component of pyruvate dehydrogenase complex"/>
    <property type="match status" value="1"/>
</dbReference>
<dbReference type="SUPFAM" id="SSF47005">
    <property type="entry name" value="Peripheral subunit-binding domain of 2-oxo acid dehydrogenase complex"/>
    <property type="match status" value="1"/>
</dbReference>
<dbReference type="PANTHER" id="PTHR43178">
    <property type="entry name" value="DIHYDROLIPOAMIDE ACETYLTRANSFERASE COMPONENT OF PYRUVATE DEHYDROGENASE COMPLEX"/>
    <property type="match status" value="1"/>
</dbReference>
<dbReference type="PROSITE" id="PS00189">
    <property type="entry name" value="LIPOYL"/>
    <property type="match status" value="1"/>
</dbReference>
<dbReference type="EMBL" id="PXYV01000011">
    <property type="protein sequence ID" value="PSR22884.1"/>
    <property type="molecule type" value="Genomic_DNA"/>
</dbReference>
<dbReference type="InterPro" id="IPR001078">
    <property type="entry name" value="2-oxoacid_DH_actylTfrase"/>
</dbReference>
<evidence type="ECO:0000313" key="11">
    <source>
        <dbReference type="Proteomes" id="UP000241848"/>
    </source>
</evidence>
<dbReference type="CDD" id="cd06849">
    <property type="entry name" value="lipoyl_domain"/>
    <property type="match status" value="1"/>
</dbReference>
<evidence type="ECO:0000259" key="9">
    <source>
        <dbReference type="PROSITE" id="PS51826"/>
    </source>
</evidence>
<evidence type="ECO:0000256" key="1">
    <source>
        <dbReference type="ARBA" id="ARBA00001938"/>
    </source>
</evidence>
<protein>
    <recommendedName>
        <fullName evidence="6">Dihydrolipoamide acetyltransferase component of pyruvate dehydrogenase complex</fullName>
        <ecNumber evidence="6">2.3.1.-</ecNumber>
    </recommendedName>
</protein>
<sequence length="410" mass="44548">MAGYEWRLPDVGEGIHEAEIVRWHVQAGDNVDIDQPLVEIQTDKATVDIGSPVKGRVSQVLAQEGDVVEVGTVVITFDQENSDTVDAPAATAAHGATTQSRPPCATGPTVAPRGEPQRRALASPAVRKLARDLHVDIQAVVGSGEGGRVLADDVRRAGEAPAVAPKAPDIAPNASQAEVRVALRGTRRVIAEHMVRSKFTAPHVSTMDEVDVSQLVALREQMKEAAQSARIKLTYLPFVVQAVVAALKRYPYLNASLDEKAQEIVLKSYYHIGIAVDDPDGLVVPVVRNADQKSLGAIAREIQDLTERAHQHLLTREEMSGSTFTVTNYGSFGGMFATPIINYPEVAVFGTGRIQKRAVVLDDNEIVVRPVMTVCLTFDHRVVDGGMAGRFTNEVMRYLRRPAELFLERS</sequence>
<dbReference type="InterPro" id="IPR050743">
    <property type="entry name" value="2-oxoacid_DH_E2_comp"/>
</dbReference>
<dbReference type="GO" id="GO:0016787">
    <property type="term" value="F:hydrolase activity"/>
    <property type="evidence" value="ECO:0007669"/>
    <property type="project" value="UniProtKB-KW"/>
</dbReference>
<evidence type="ECO:0000256" key="2">
    <source>
        <dbReference type="ARBA" id="ARBA00007317"/>
    </source>
</evidence>
<dbReference type="SUPFAM" id="SSF52777">
    <property type="entry name" value="CoA-dependent acyltransferases"/>
    <property type="match status" value="1"/>
</dbReference>
<dbReference type="Gene3D" id="3.30.559.10">
    <property type="entry name" value="Chloramphenicol acetyltransferase-like domain"/>
    <property type="match status" value="1"/>
</dbReference>
<accession>A0A2T2WKV8</accession>
<dbReference type="Pfam" id="PF02817">
    <property type="entry name" value="E3_binding"/>
    <property type="match status" value="1"/>
</dbReference>
<feature type="region of interest" description="Disordered" evidence="7">
    <location>
        <begin position="90"/>
        <end position="117"/>
    </location>
</feature>
<dbReference type="PROSITE" id="PS50968">
    <property type="entry name" value="BIOTINYL_LIPOYL"/>
    <property type="match status" value="1"/>
</dbReference>
<dbReference type="PANTHER" id="PTHR43178:SF5">
    <property type="entry name" value="LIPOAMIDE ACYLTRANSFERASE COMPONENT OF BRANCHED-CHAIN ALPHA-KETO ACID DEHYDROGENASE COMPLEX, MITOCHONDRIAL"/>
    <property type="match status" value="1"/>
</dbReference>
<dbReference type="GO" id="GO:0016407">
    <property type="term" value="F:acetyltransferase activity"/>
    <property type="evidence" value="ECO:0007669"/>
    <property type="project" value="TreeGrafter"/>
</dbReference>
<dbReference type="InterPro" id="IPR004167">
    <property type="entry name" value="PSBD"/>
</dbReference>
<evidence type="ECO:0000256" key="5">
    <source>
        <dbReference type="ARBA" id="ARBA00023315"/>
    </source>
</evidence>
<dbReference type="GO" id="GO:0031405">
    <property type="term" value="F:lipoic acid binding"/>
    <property type="evidence" value="ECO:0007669"/>
    <property type="project" value="TreeGrafter"/>
</dbReference>
<keyword evidence="4 6" id="KW-0450">Lipoyl</keyword>
<dbReference type="AlphaFoldDB" id="A0A2T2WKV8"/>
<evidence type="ECO:0000313" key="10">
    <source>
        <dbReference type="EMBL" id="PSR22884.1"/>
    </source>
</evidence>
<dbReference type="InterPro" id="IPR011053">
    <property type="entry name" value="Single_hybrid_motif"/>
</dbReference>
<evidence type="ECO:0000259" key="8">
    <source>
        <dbReference type="PROSITE" id="PS50968"/>
    </source>
</evidence>
<comment type="similarity">
    <text evidence="2 6">Belongs to the 2-oxoacid dehydrogenase family.</text>
</comment>
<dbReference type="Proteomes" id="UP000241848">
    <property type="component" value="Unassembled WGS sequence"/>
</dbReference>
<keyword evidence="10" id="KW-0378">Hydrolase</keyword>
<reference evidence="10 11" key="1">
    <citation type="journal article" date="2014" name="BMC Genomics">
        <title>Comparison of environmental and isolate Sulfobacillus genomes reveals diverse carbon, sulfur, nitrogen, and hydrogen metabolisms.</title>
        <authorList>
            <person name="Justice N.B."/>
            <person name="Norman A."/>
            <person name="Brown C.T."/>
            <person name="Singh A."/>
            <person name="Thomas B.C."/>
            <person name="Banfield J.F."/>
        </authorList>
    </citation>
    <scope>NUCLEOTIDE SEQUENCE [LARGE SCALE GENOMIC DNA]</scope>
    <source>
        <strain evidence="10">AMDSBA3</strain>
    </source>
</reference>
<proteinExistence type="inferred from homology"/>
<dbReference type="Gene3D" id="4.10.320.10">
    <property type="entry name" value="E3-binding domain"/>
    <property type="match status" value="1"/>
</dbReference>
<comment type="cofactor">
    <cofactor evidence="1 6">
        <name>(R)-lipoate</name>
        <dbReference type="ChEBI" id="CHEBI:83088"/>
    </cofactor>
</comment>
<evidence type="ECO:0000256" key="4">
    <source>
        <dbReference type="ARBA" id="ARBA00022823"/>
    </source>
</evidence>
<keyword evidence="5 6" id="KW-0012">Acyltransferase</keyword>
<feature type="domain" description="Peripheral subunit-binding (PSBD)" evidence="9">
    <location>
        <begin position="121"/>
        <end position="158"/>
    </location>
</feature>
<dbReference type="EC" id="2.3.1.-" evidence="6"/>
<dbReference type="GO" id="GO:0005737">
    <property type="term" value="C:cytoplasm"/>
    <property type="evidence" value="ECO:0007669"/>
    <property type="project" value="TreeGrafter"/>
</dbReference>
<organism evidence="10 11">
    <name type="scientific">Sulfobacillus acidophilus</name>
    <dbReference type="NCBI Taxonomy" id="53633"/>
    <lineage>
        <taxon>Bacteria</taxon>
        <taxon>Bacillati</taxon>
        <taxon>Bacillota</taxon>
        <taxon>Clostridia</taxon>
        <taxon>Eubacteriales</taxon>
        <taxon>Clostridiales Family XVII. Incertae Sedis</taxon>
        <taxon>Sulfobacillus</taxon>
    </lineage>
</organism>
<dbReference type="PROSITE" id="PS51826">
    <property type="entry name" value="PSBD"/>
    <property type="match status" value="1"/>
</dbReference>
<gene>
    <name evidence="10" type="ORF">C7B45_05305</name>
</gene>
<dbReference type="SUPFAM" id="SSF51230">
    <property type="entry name" value="Single hybrid motif"/>
    <property type="match status" value="1"/>
</dbReference>
<feature type="domain" description="Lipoyl-binding" evidence="8">
    <location>
        <begin position="3"/>
        <end position="78"/>
    </location>
</feature>
<evidence type="ECO:0000256" key="7">
    <source>
        <dbReference type="SAM" id="MobiDB-lite"/>
    </source>
</evidence>
<dbReference type="Gene3D" id="2.40.50.100">
    <property type="match status" value="1"/>
</dbReference>
<evidence type="ECO:0000256" key="6">
    <source>
        <dbReference type="RuleBase" id="RU003423"/>
    </source>
</evidence>
<dbReference type="InterPro" id="IPR003016">
    <property type="entry name" value="2-oxoA_DH_lipoyl-BS"/>
</dbReference>
<comment type="caution">
    <text evidence="10">The sequence shown here is derived from an EMBL/GenBank/DDBJ whole genome shotgun (WGS) entry which is preliminary data.</text>
</comment>
<evidence type="ECO:0000256" key="3">
    <source>
        <dbReference type="ARBA" id="ARBA00022679"/>
    </source>
</evidence>
<dbReference type="InterPro" id="IPR023213">
    <property type="entry name" value="CAT-like_dom_sf"/>
</dbReference>
<dbReference type="InterPro" id="IPR000089">
    <property type="entry name" value="Biotin_lipoyl"/>
</dbReference>
<dbReference type="InterPro" id="IPR036625">
    <property type="entry name" value="E3-bd_dom_sf"/>
</dbReference>